<dbReference type="EMBL" id="LCLS01000001">
    <property type="protein sequence ID" value="KKU22493.1"/>
    <property type="molecule type" value="Genomic_DNA"/>
</dbReference>
<gene>
    <name evidence="1" type="ORF">UX31_C0001G0011</name>
</gene>
<reference evidence="1 2" key="1">
    <citation type="journal article" date="2015" name="Nature">
        <title>rRNA introns, odd ribosomes, and small enigmatic genomes across a large radiation of phyla.</title>
        <authorList>
            <person name="Brown C.T."/>
            <person name="Hug L.A."/>
            <person name="Thomas B.C."/>
            <person name="Sharon I."/>
            <person name="Castelle C.J."/>
            <person name="Singh A."/>
            <person name="Wilkins M.J."/>
            <person name="Williams K.H."/>
            <person name="Banfield J.F."/>
        </authorList>
    </citation>
    <scope>NUCLEOTIDE SEQUENCE [LARGE SCALE GENOMIC DNA]</scope>
</reference>
<sequence>MVQYTNNSRRNLARSLRNGGYSYSEIQKFVSVPKATLSYWFRDLELSESQIKRLQEKRSEASRRGTLERSKAVSEAIEKIKASSSVQIGKISRRELWLMGVVLYWRNRNFGDVKKGVHFSTTDPELARLFLKWLKDIGQLTKKEIALDLFVKGNSKKAITFWSTVTGFEESCFGRVYRYRKSTTLATENGMIRMRVKASSMLARQLAGWIEGIKKQL</sequence>
<organism evidence="1 2">
    <name type="scientific">Candidatus Nomurabacteria bacterium GW2011_GWA1_46_11</name>
    <dbReference type="NCBI Taxonomy" id="1618732"/>
    <lineage>
        <taxon>Bacteria</taxon>
        <taxon>Candidatus Nomuraibacteriota</taxon>
    </lineage>
</organism>
<accession>A0A0G1QXD8</accession>
<comment type="caution">
    <text evidence="1">The sequence shown here is derived from an EMBL/GenBank/DDBJ whole genome shotgun (WGS) entry which is preliminary data.</text>
</comment>
<dbReference type="AlphaFoldDB" id="A0A0G1QXD8"/>
<name>A0A0G1QXD8_9BACT</name>
<proteinExistence type="predicted"/>
<evidence type="ECO:0000313" key="1">
    <source>
        <dbReference type="EMBL" id="KKU22493.1"/>
    </source>
</evidence>
<dbReference type="Proteomes" id="UP000034107">
    <property type="component" value="Unassembled WGS sequence"/>
</dbReference>
<protein>
    <submittedName>
        <fullName evidence="1">Uncharacterized protein</fullName>
    </submittedName>
</protein>
<evidence type="ECO:0000313" key="2">
    <source>
        <dbReference type="Proteomes" id="UP000034107"/>
    </source>
</evidence>